<dbReference type="EMBL" id="MLJW01003502">
    <property type="protein sequence ID" value="OIQ71916.1"/>
    <property type="molecule type" value="Genomic_DNA"/>
</dbReference>
<organism evidence="1">
    <name type="scientific">mine drainage metagenome</name>
    <dbReference type="NCBI Taxonomy" id="410659"/>
    <lineage>
        <taxon>unclassified sequences</taxon>
        <taxon>metagenomes</taxon>
        <taxon>ecological metagenomes</taxon>
    </lineage>
</organism>
<reference evidence="1" key="1">
    <citation type="submission" date="2016-10" db="EMBL/GenBank/DDBJ databases">
        <title>Sequence of Gallionella enrichment culture.</title>
        <authorList>
            <person name="Poehlein A."/>
            <person name="Muehling M."/>
            <person name="Daniel R."/>
        </authorList>
    </citation>
    <scope>NUCLEOTIDE SEQUENCE</scope>
</reference>
<evidence type="ECO:0000313" key="1">
    <source>
        <dbReference type="EMBL" id="OIQ71916.1"/>
    </source>
</evidence>
<gene>
    <name evidence="1" type="ORF">GALL_464630</name>
</gene>
<dbReference type="AlphaFoldDB" id="A0A1J5PWI1"/>
<proteinExistence type="predicted"/>
<name>A0A1J5PWI1_9ZZZZ</name>
<sequence length="93" mass="10429">MKTTAKYDDEELEILQAWEAGTLKPVSDMAEQAKAHRAAADATFKKDQRLNIRISSRDLKSLQARALEEGVPYQTFAASLLHKFVSGHLVSQR</sequence>
<comment type="caution">
    <text evidence="1">The sequence shown here is derived from an EMBL/GenBank/DDBJ whole genome shotgun (WGS) entry which is preliminary data.</text>
</comment>
<protein>
    <recommendedName>
        <fullName evidence="2">Antitoxin</fullName>
    </recommendedName>
</protein>
<accession>A0A1J5PWI1</accession>
<evidence type="ECO:0008006" key="2">
    <source>
        <dbReference type="Google" id="ProtNLM"/>
    </source>
</evidence>